<dbReference type="EMBL" id="JANPWB010000012">
    <property type="protein sequence ID" value="KAJ1118838.1"/>
    <property type="molecule type" value="Genomic_DNA"/>
</dbReference>
<evidence type="ECO:0000313" key="2">
    <source>
        <dbReference type="Proteomes" id="UP001066276"/>
    </source>
</evidence>
<evidence type="ECO:0000313" key="1">
    <source>
        <dbReference type="EMBL" id="KAJ1118838.1"/>
    </source>
</evidence>
<gene>
    <name evidence="1" type="ORF">NDU88_007025</name>
</gene>
<dbReference type="AlphaFoldDB" id="A0AAV7NRX6"/>
<protein>
    <submittedName>
        <fullName evidence="1">Uncharacterized protein</fullName>
    </submittedName>
</protein>
<proteinExistence type="predicted"/>
<reference evidence="1" key="1">
    <citation type="journal article" date="2022" name="bioRxiv">
        <title>Sequencing and chromosome-scale assembly of the giantPleurodeles waltlgenome.</title>
        <authorList>
            <person name="Brown T."/>
            <person name="Elewa A."/>
            <person name="Iarovenko S."/>
            <person name="Subramanian E."/>
            <person name="Araus A.J."/>
            <person name="Petzold A."/>
            <person name="Susuki M."/>
            <person name="Suzuki K.-i.T."/>
            <person name="Hayashi T."/>
            <person name="Toyoda A."/>
            <person name="Oliveira C."/>
            <person name="Osipova E."/>
            <person name="Leigh N.D."/>
            <person name="Simon A."/>
            <person name="Yun M.H."/>
        </authorList>
    </citation>
    <scope>NUCLEOTIDE SEQUENCE</scope>
    <source>
        <strain evidence="1">20211129_DDA</strain>
        <tissue evidence="1">Liver</tissue>
    </source>
</reference>
<dbReference type="Proteomes" id="UP001066276">
    <property type="component" value="Chromosome 8"/>
</dbReference>
<organism evidence="1 2">
    <name type="scientific">Pleurodeles waltl</name>
    <name type="common">Iberian ribbed newt</name>
    <dbReference type="NCBI Taxonomy" id="8319"/>
    <lineage>
        <taxon>Eukaryota</taxon>
        <taxon>Metazoa</taxon>
        <taxon>Chordata</taxon>
        <taxon>Craniata</taxon>
        <taxon>Vertebrata</taxon>
        <taxon>Euteleostomi</taxon>
        <taxon>Amphibia</taxon>
        <taxon>Batrachia</taxon>
        <taxon>Caudata</taxon>
        <taxon>Salamandroidea</taxon>
        <taxon>Salamandridae</taxon>
        <taxon>Pleurodelinae</taxon>
        <taxon>Pleurodeles</taxon>
    </lineage>
</organism>
<keyword evidence="2" id="KW-1185">Reference proteome</keyword>
<sequence length="116" mass="13007">MVNFCTVLGDRTTVLSVSDRNFVETQSAPAPPCLAVALTVSCVEATPHTVERPSRRPGSPHRPLLPRSLSICLSHPASNTLKYTRNYIYCFARVGDPLFIYKNRLESQDETKTRRD</sequence>
<accession>A0AAV7NRX6</accession>
<comment type="caution">
    <text evidence="1">The sequence shown here is derived from an EMBL/GenBank/DDBJ whole genome shotgun (WGS) entry which is preliminary data.</text>
</comment>
<name>A0AAV7NRX6_PLEWA</name>